<feature type="compositionally biased region" description="Gly residues" evidence="5">
    <location>
        <begin position="117"/>
        <end position="130"/>
    </location>
</feature>
<dbReference type="STRING" id="1036181.SAMN05421756_110179"/>
<dbReference type="Proteomes" id="UP000198504">
    <property type="component" value="Unassembled WGS sequence"/>
</dbReference>
<dbReference type="SUPFAM" id="SSF51011">
    <property type="entry name" value="Glycosyl hydrolase domain"/>
    <property type="match status" value="1"/>
</dbReference>
<dbReference type="InterPro" id="IPR048395">
    <property type="entry name" value="Glyco_hydro_31_C"/>
</dbReference>
<feature type="domain" description="Glycosyl hydrolase family 31 C-terminal" evidence="7">
    <location>
        <begin position="477"/>
        <end position="554"/>
    </location>
</feature>
<comment type="similarity">
    <text evidence="1 4">Belongs to the glycosyl hydrolase 31 family.</text>
</comment>
<dbReference type="Pfam" id="PF01055">
    <property type="entry name" value="Glyco_hydro_31_2nd"/>
    <property type="match status" value="1"/>
</dbReference>
<accession>A0A1H9MKL0</accession>
<dbReference type="PANTHER" id="PTHR43053">
    <property type="entry name" value="GLYCOSIDASE FAMILY 31"/>
    <property type="match status" value="1"/>
</dbReference>
<evidence type="ECO:0000256" key="4">
    <source>
        <dbReference type="RuleBase" id="RU361185"/>
    </source>
</evidence>
<dbReference type="CDD" id="cd06592">
    <property type="entry name" value="GH31_NET37"/>
    <property type="match status" value="1"/>
</dbReference>
<gene>
    <name evidence="8" type="ORF">SAMN05421756_110179</name>
</gene>
<feature type="compositionally biased region" description="Low complexity" evidence="5">
    <location>
        <begin position="89"/>
        <end position="100"/>
    </location>
</feature>
<protein>
    <submittedName>
        <fullName evidence="8">Glycosyl hydrolases family 31</fullName>
    </submittedName>
</protein>
<evidence type="ECO:0000256" key="5">
    <source>
        <dbReference type="SAM" id="MobiDB-lite"/>
    </source>
</evidence>
<dbReference type="SUPFAM" id="SSF51445">
    <property type="entry name" value="(Trans)glycosidases"/>
    <property type="match status" value="1"/>
</dbReference>
<evidence type="ECO:0000256" key="3">
    <source>
        <dbReference type="ARBA" id="ARBA00023295"/>
    </source>
</evidence>
<feature type="domain" description="Glycoside hydrolase family 31 TIM barrel" evidence="6">
    <location>
        <begin position="173"/>
        <end position="466"/>
    </location>
</feature>
<evidence type="ECO:0000259" key="6">
    <source>
        <dbReference type="Pfam" id="PF01055"/>
    </source>
</evidence>
<dbReference type="Gene3D" id="3.20.20.80">
    <property type="entry name" value="Glycosidases"/>
    <property type="match status" value="1"/>
</dbReference>
<evidence type="ECO:0000259" key="7">
    <source>
        <dbReference type="Pfam" id="PF21365"/>
    </source>
</evidence>
<proteinExistence type="inferred from homology"/>
<dbReference type="InterPro" id="IPR050985">
    <property type="entry name" value="Alpha-glycosidase_related"/>
</dbReference>
<dbReference type="AlphaFoldDB" id="A0A1H9MKL0"/>
<keyword evidence="2 4" id="KW-0378">Hydrolase</keyword>
<reference evidence="9" key="1">
    <citation type="submission" date="2016-10" db="EMBL/GenBank/DDBJ databases">
        <authorList>
            <person name="Varghese N."/>
            <person name="Submissions S."/>
        </authorList>
    </citation>
    <scope>NUCLEOTIDE SEQUENCE [LARGE SCALE GENOMIC DNA]</scope>
    <source>
        <strain evidence="9">CGMCC 4.6856</strain>
    </source>
</reference>
<organism evidence="8 9">
    <name type="scientific">Microlunatus flavus</name>
    <dbReference type="NCBI Taxonomy" id="1036181"/>
    <lineage>
        <taxon>Bacteria</taxon>
        <taxon>Bacillati</taxon>
        <taxon>Actinomycetota</taxon>
        <taxon>Actinomycetes</taxon>
        <taxon>Propionibacteriales</taxon>
        <taxon>Propionibacteriaceae</taxon>
        <taxon>Microlunatus</taxon>
    </lineage>
</organism>
<dbReference type="InterPro" id="IPR017853">
    <property type="entry name" value="GH"/>
</dbReference>
<dbReference type="EMBL" id="FOFA01000010">
    <property type="protein sequence ID" value="SER24069.1"/>
    <property type="molecule type" value="Genomic_DNA"/>
</dbReference>
<keyword evidence="3 4" id="KW-0326">Glycosidase</keyword>
<feature type="compositionally biased region" description="Low complexity" evidence="5">
    <location>
        <begin position="107"/>
        <end position="116"/>
    </location>
</feature>
<dbReference type="RefSeq" id="WP_232506530.1">
    <property type="nucleotide sequence ID" value="NZ_FOFA01000010.1"/>
</dbReference>
<evidence type="ECO:0000313" key="9">
    <source>
        <dbReference type="Proteomes" id="UP000198504"/>
    </source>
</evidence>
<evidence type="ECO:0000313" key="8">
    <source>
        <dbReference type="EMBL" id="SER24069.1"/>
    </source>
</evidence>
<feature type="region of interest" description="Disordered" evidence="5">
    <location>
        <begin position="89"/>
        <end position="132"/>
    </location>
</feature>
<evidence type="ECO:0000256" key="2">
    <source>
        <dbReference type="ARBA" id="ARBA00022801"/>
    </source>
</evidence>
<dbReference type="InterPro" id="IPR013780">
    <property type="entry name" value="Glyco_hydro_b"/>
</dbReference>
<dbReference type="GO" id="GO:0004553">
    <property type="term" value="F:hydrolase activity, hydrolyzing O-glycosyl compounds"/>
    <property type="evidence" value="ECO:0007669"/>
    <property type="project" value="InterPro"/>
</dbReference>
<dbReference type="GO" id="GO:0005975">
    <property type="term" value="P:carbohydrate metabolic process"/>
    <property type="evidence" value="ECO:0007669"/>
    <property type="project" value="InterPro"/>
</dbReference>
<evidence type="ECO:0000256" key="1">
    <source>
        <dbReference type="ARBA" id="ARBA00007806"/>
    </source>
</evidence>
<dbReference type="PANTHER" id="PTHR43053:SF4">
    <property type="entry name" value="MYOGENESIS-REGULATING GLYCOSIDASE"/>
    <property type="match status" value="1"/>
</dbReference>
<keyword evidence="9" id="KW-1185">Reference proteome</keyword>
<dbReference type="InterPro" id="IPR000322">
    <property type="entry name" value="Glyco_hydro_31_TIM"/>
</dbReference>
<dbReference type="Gene3D" id="2.60.40.1180">
    <property type="entry name" value="Golgi alpha-mannosidase II"/>
    <property type="match status" value="1"/>
</dbReference>
<name>A0A1H9MKL0_9ACTN</name>
<dbReference type="Pfam" id="PF21365">
    <property type="entry name" value="Glyco_hydro_31_3rd"/>
    <property type="match status" value="1"/>
</dbReference>
<sequence length="556" mass="60186">MHIEVEPDEWWWGGAVADGTRMPFGAEPHRRELATNAGFLDDPTGGANQSAPLLVSSHGRYVWSDEPFTFAFDGAGGLEVDEAAALRQAQGASSAEAQGASSGGAQGASSAEAQGASSGGAQGASSGEGQGASLADAFREAAREHFPASGRTPDRLMFSAPQYNTWIEMPYLPTQEGVLAYARGVLDAGFPPGLLMIDDRWSEDYGDWRFDPTRFGDPAAMTAQLHDWGFAVMVWLVPFVSPDSANSRFLAGKGWLVRDPDGRPAVREWWNGFSTVLDLTHPDAVGWLRDRLGELREAYGVDGFKLDAGDLRDYRSTDATHAGTGPLVPTQQTEAWARFAAELEFNELRACWRAGGQPLAQRLHDKQPTWGTDGLGSLIPEVVAQGLIGHAFGCPDMVGGGELGGFGGEFGSGHALDQELFVRWAQASVLMPMVQFSLAPWRVLDAEHLRRVREALALRERLLPEILALVEDAATTGDPVLRPLAFHHPGYERVGDEFLLGEDLLVAPVLEPGARRRHVRLPPGRWQAEDGLVVDGPAELDVEVDLGSLPWWRRVG</sequence>